<evidence type="ECO:0000313" key="4">
    <source>
        <dbReference type="EMBL" id="KAG6502898.1"/>
    </source>
</evidence>
<dbReference type="GO" id="GO:0072583">
    <property type="term" value="P:clathrin-dependent endocytosis"/>
    <property type="evidence" value="ECO:0007669"/>
    <property type="project" value="TreeGrafter"/>
</dbReference>
<feature type="compositionally biased region" description="Basic and acidic residues" evidence="2">
    <location>
        <begin position="12"/>
        <end position="21"/>
    </location>
</feature>
<dbReference type="EMBL" id="JACMSC010000010">
    <property type="protein sequence ID" value="KAG6502898.1"/>
    <property type="molecule type" value="Genomic_DNA"/>
</dbReference>
<dbReference type="Gene3D" id="1.10.287.110">
    <property type="entry name" value="DnaJ domain"/>
    <property type="match status" value="1"/>
</dbReference>
<proteinExistence type="predicted"/>
<feature type="region of interest" description="Disordered" evidence="2">
    <location>
        <begin position="383"/>
        <end position="414"/>
    </location>
</feature>
<dbReference type="InterPro" id="IPR036869">
    <property type="entry name" value="J_dom_sf"/>
</dbReference>
<dbReference type="FunFam" id="1.10.287.110:FF:000009">
    <property type="entry name" value="Auxilin-related protein 1"/>
    <property type="match status" value="1"/>
</dbReference>
<keyword evidence="5" id="KW-1185">Reference proteome</keyword>
<reference evidence="4 5" key="1">
    <citation type="submission" date="2020-08" db="EMBL/GenBank/DDBJ databases">
        <title>Plant Genome Project.</title>
        <authorList>
            <person name="Zhang R.-G."/>
        </authorList>
    </citation>
    <scope>NUCLEOTIDE SEQUENCE [LARGE SCALE GENOMIC DNA]</scope>
    <source>
        <tissue evidence="4">Rhizome</tissue>
    </source>
</reference>
<dbReference type="PANTHER" id="PTHR23172">
    <property type="entry name" value="AUXILIN/CYCLIN G-ASSOCIATED KINASE-RELATED"/>
    <property type="match status" value="1"/>
</dbReference>
<dbReference type="AlphaFoldDB" id="A0A8J5KXF1"/>
<gene>
    <name evidence="4" type="ORF">ZIOFF_035187</name>
</gene>
<dbReference type="GO" id="GO:0030276">
    <property type="term" value="F:clathrin binding"/>
    <property type="evidence" value="ECO:0007669"/>
    <property type="project" value="TreeGrafter"/>
</dbReference>
<keyword evidence="3" id="KW-0472">Membrane</keyword>
<feature type="compositionally biased region" description="Polar residues" evidence="2">
    <location>
        <begin position="796"/>
        <end position="810"/>
    </location>
</feature>
<dbReference type="PANTHER" id="PTHR23172:SF19">
    <property type="entry name" value="J DOMAIN-CONTAINING PROTEIN"/>
    <property type="match status" value="1"/>
</dbReference>
<feature type="compositionally biased region" description="Basic and acidic residues" evidence="2">
    <location>
        <begin position="397"/>
        <end position="414"/>
    </location>
</feature>
<feature type="compositionally biased region" description="Basic and acidic residues" evidence="2">
    <location>
        <begin position="871"/>
        <end position="885"/>
    </location>
</feature>
<feature type="compositionally biased region" description="Low complexity" evidence="2">
    <location>
        <begin position="1"/>
        <end position="10"/>
    </location>
</feature>
<dbReference type="GO" id="GO:0031982">
    <property type="term" value="C:vesicle"/>
    <property type="evidence" value="ECO:0007669"/>
    <property type="project" value="TreeGrafter"/>
</dbReference>
<evidence type="ECO:0000256" key="2">
    <source>
        <dbReference type="SAM" id="MobiDB-lite"/>
    </source>
</evidence>
<keyword evidence="3" id="KW-1133">Transmembrane helix</keyword>
<dbReference type="Proteomes" id="UP000734854">
    <property type="component" value="Unassembled WGS sequence"/>
</dbReference>
<feature type="compositionally biased region" description="Low complexity" evidence="2">
    <location>
        <begin position="44"/>
        <end position="59"/>
    </location>
</feature>
<feature type="region of interest" description="Disordered" evidence="2">
    <location>
        <begin position="551"/>
        <end position="644"/>
    </location>
</feature>
<comment type="caution">
    <text evidence="4">The sequence shown here is derived from an EMBL/GenBank/DDBJ whole genome shotgun (WGS) entry which is preliminary data.</text>
</comment>
<accession>A0A8J5KXF1</accession>
<name>A0A8J5KXF1_ZINOF</name>
<dbReference type="SUPFAM" id="SSF46565">
    <property type="entry name" value="Chaperone J-domain"/>
    <property type="match status" value="1"/>
</dbReference>
<feature type="compositionally biased region" description="Polar residues" evidence="2">
    <location>
        <begin position="819"/>
        <end position="829"/>
    </location>
</feature>
<feature type="compositionally biased region" description="Basic and acidic residues" evidence="2">
    <location>
        <begin position="763"/>
        <end position="782"/>
    </location>
</feature>
<feature type="region of interest" description="Disordered" evidence="2">
    <location>
        <begin position="1"/>
        <end position="75"/>
    </location>
</feature>
<evidence type="ECO:0000313" key="5">
    <source>
        <dbReference type="Proteomes" id="UP000734854"/>
    </source>
</evidence>
<keyword evidence="3" id="KW-0812">Transmembrane</keyword>
<dbReference type="GO" id="GO:0072318">
    <property type="term" value="P:clathrin coat disassembly"/>
    <property type="evidence" value="ECO:0007669"/>
    <property type="project" value="TreeGrafter"/>
</dbReference>
<feature type="compositionally biased region" description="Low complexity" evidence="2">
    <location>
        <begin position="830"/>
        <end position="844"/>
    </location>
</feature>
<organism evidence="4 5">
    <name type="scientific">Zingiber officinale</name>
    <name type="common">Ginger</name>
    <name type="synonym">Amomum zingiber</name>
    <dbReference type="NCBI Taxonomy" id="94328"/>
    <lineage>
        <taxon>Eukaryota</taxon>
        <taxon>Viridiplantae</taxon>
        <taxon>Streptophyta</taxon>
        <taxon>Embryophyta</taxon>
        <taxon>Tracheophyta</taxon>
        <taxon>Spermatophyta</taxon>
        <taxon>Magnoliopsida</taxon>
        <taxon>Liliopsida</taxon>
        <taxon>Zingiberales</taxon>
        <taxon>Zingiberaceae</taxon>
        <taxon>Zingiber</taxon>
    </lineage>
</organism>
<sequence>MRSESSSSMDELSDKFARDFGLRPQGKSAPMSASKTEAVGLREGSYSAGSSRSTARSGRNPTSTNDPFVSDSGAGISDDYVFVGVLGSSNSSSRGRSATSSSQTSLDVIFDGLADSTTKTSSALPVYDKPVYDDDIFDGPPGLKNSSSSKYEGIFSSILSGSGHVSTPPFADLLQNFQKQMPESKGRSDGKSLEKEEQNISEFDELISGFSKNSQLKDRFNAFAQSTTASFGMFFVAFAMFQWLMRGEAPEARHQKPDASTATPATNKAEAPFIVLESVSTSAYSSSCLFSDPLENIRRPVSSKAMHSTSKRIFADSNTFDGASKSVTSSSDKIDERYKESSFLDDFQTKSSSYDELGTEPPHPSFTYVFDNIMPKVEVRKFDDLHSPTGRNGPNTDTHERNTTRDQAPKIYRHTETRDDVWLTVSEVPLHTQPTNAPPPSRQPPLLVIKHTRFNVDAKTNDNEPLQQFTHSHPYDRSSINRFPLDNLEDFAMSKSKAYAMHNEDIFNSVELNQKISAAAAMKDRGEAKFQHGEELMEREYDTIFSRNHEYAHQEKNGKKKLDGKDLGGTERVERLDQERLQKEREDREEEKRLEKEREQELEKEREKARQVAERAIREARERAAAEARQKAEKAAAEARQRAERAAVQRAAAEARERAATLARERAEKAAAEVREKAAIEAREKASFEARERAATEARERAAAEARERAAAEARERDEKAAAEAREKVNVARERAAVERAAAEARQRAQRAAVERAAAEARERTAAAAREKAAAAAAREEQKEENDLESFFGMSSRATSAPKQRSTASETMFEVKVQNRGSSDGSLRTASGSSSTVRKASSSANIVDDLSSIFGAPPSSGEFQDIEGETEERRRARLERHQRTQERAVKALAEKNERDLQIQKEQAERHRIAETLDIEIKRWAAGKEGNLRALLSSLQYVLWPECGWQPVSLTDLITGAAVKKVYRKSTLCIHPDKVQQKGATLQQKYIAEKVFDLLKEAWNKFNSEELF</sequence>
<feature type="transmembrane region" description="Helical" evidence="3">
    <location>
        <begin position="222"/>
        <end position="245"/>
    </location>
</feature>
<protein>
    <submittedName>
        <fullName evidence="4">Uncharacterized protein</fullName>
    </submittedName>
</protein>
<feature type="region of interest" description="Disordered" evidence="2">
    <location>
        <begin position="763"/>
        <end position="885"/>
    </location>
</feature>
<keyword evidence="1" id="KW-0175">Coiled coil</keyword>
<dbReference type="GO" id="GO:0005737">
    <property type="term" value="C:cytoplasm"/>
    <property type="evidence" value="ECO:0007669"/>
    <property type="project" value="TreeGrafter"/>
</dbReference>
<evidence type="ECO:0000256" key="3">
    <source>
        <dbReference type="SAM" id="Phobius"/>
    </source>
</evidence>
<feature type="region of interest" description="Disordered" evidence="2">
    <location>
        <begin position="682"/>
        <end position="733"/>
    </location>
</feature>
<evidence type="ECO:0000256" key="1">
    <source>
        <dbReference type="ARBA" id="ARBA00023054"/>
    </source>
</evidence>